<reference evidence="15" key="1">
    <citation type="submission" date="2023-06" db="EMBL/GenBank/DDBJ databases">
        <title>Male Hemibagrus guttatus genome.</title>
        <authorList>
            <person name="Bian C."/>
        </authorList>
    </citation>
    <scope>NUCLEOTIDE SEQUENCE</scope>
    <source>
        <strain evidence="15">Male_cb2023</strain>
        <tissue evidence="15">Muscle</tissue>
    </source>
</reference>
<feature type="coiled-coil region" evidence="11">
    <location>
        <begin position="218"/>
        <end position="252"/>
    </location>
</feature>
<evidence type="ECO:0000259" key="14">
    <source>
        <dbReference type="PROSITE" id="PS50888"/>
    </source>
</evidence>
<keyword evidence="5" id="KW-0678">Repressor</keyword>
<evidence type="ECO:0000313" key="16">
    <source>
        <dbReference type="Proteomes" id="UP001274896"/>
    </source>
</evidence>
<dbReference type="GO" id="GO:0005737">
    <property type="term" value="C:cytoplasm"/>
    <property type="evidence" value="ECO:0007669"/>
    <property type="project" value="UniProtKB-SubCell"/>
</dbReference>
<accession>A0AAE0QCJ9</accession>
<dbReference type="Pfam" id="PF00010">
    <property type="entry name" value="HLH"/>
    <property type="match status" value="1"/>
</dbReference>
<feature type="signal peptide" evidence="13">
    <location>
        <begin position="1"/>
        <end position="16"/>
    </location>
</feature>
<keyword evidence="7" id="KW-0238">DNA-binding</keyword>
<dbReference type="PROSITE" id="PS50888">
    <property type="entry name" value="BHLH"/>
    <property type="match status" value="1"/>
</dbReference>
<evidence type="ECO:0000256" key="2">
    <source>
        <dbReference type="ARBA" id="ARBA00004496"/>
    </source>
</evidence>
<keyword evidence="11" id="KW-0175">Coiled coil</keyword>
<feature type="compositionally biased region" description="Low complexity" evidence="12">
    <location>
        <begin position="380"/>
        <end position="394"/>
    </location>
</feature>
<keyword evidence="16" id="KW-1185">Reference proteome</keyword>
<dbReference type="FunFam" id="4.10.280.10:FF:000003">
    <property type="entry name" value="microphthalmia-associated transcription factor isoform X1"/>
    <property type="match status" value="1"/>
</dbReference>
<evidence type="ECO:0000256" key="10">
    <source>
        <dbReference type="ARBA" id="ARBA00023242"/>
    </source>
</evidence>
<protein>
    <recommendedName>
        <fullName evidence="4">Transcription factor EC</fullName>
    </recommendedName>
</protein>
<feature type="region of interest" description="Disordered" evidence="12">
    <location>
        <begin position="280"/>
        <end position="337"/>
    </location>
</feature>
<keyword evidence="9" id="KW-0804">Transcription</keyword>
<dbReference type="EMBL" id="JAUCMX010000018">
    <property type="protein sequence ID" value="KAK3518132.1"/>
    <property type="molecule type" value="Genomic_DNA"/>
</dbReference>
<keyword evidence="6" id="KW-0805">Transcription regulation</keyword>
<feature type="chain" id="PRO_5042004237" description="Transcription factor EC" evidence="13">
    <location>
        <begin position="17"/>
        <end position="401"/>
    </location>
</feature>
<dbReference type="Proteomes" id="UP001274896">
    <property type="component" value="Unassembled WGS sequence"/>
</dbReference>
<evidence type="ECO:0000256" key="6">
    <source>
        <dbReference type="ARBA" id="ARBA00023015"/>
    </source>
</evidence>
<dbReference type="SUPFAM" id="SSF47459">
    <property type="entry name" value="HLH, helix-loop-helix DNA-binding domain"/>
    <property type="match status" value="1"/>
</dbReference>
<evidence type="ECO:0000256" key="13">
    <source>
        <dbReference type="SAM" id="SignalP"/>
    </source>
</evidence>
<evidence type="ECO:0000256" key="8">
    <source>
        <dbReference type="ARBA" id="ARBA00023159"/>
    </source>
</evidence>
<organism evidence="15 16">
    <name type="scientific">Hemibagrus guttatus</name>
    <dbReference type="NCBI Taxonomy" id="175788"/>
    <lineage>
        <taxon>Eukaryota</taxon>
        <taxon>Metazoa</taxon>
        <taxon>Chordata</taxon>
        <taxon>Craniata</taxon>
        <taxon>Vertebrata</taxon>
        <taxon>Euteleostomi</taxon>
        <taxon>Actinopterygii</taxon>
        <taxon>Neopterygii</taxon>
        <taxon>Teleostei</taxon>
        <taxon>Ostariophysi</taxon>
        <taxon>Siluriformes</taxon>
        <taxon>Bagridae</taxon>
        <taxon>Hemibagrus</taxon>
    </lineage>
</organism>
<dbReference type="PANTHER" id="PTHR45776:SF1">
    <property type="entry name" value="TRANSCRIPTION FACTOR EC"/>
    <property type="match status" value="1"/>
</dbReference>
<dbReference type="InterPro" id="IPR021802">
    <property type="entry name" value="MiT/TFE_C"/>
</dbReference>
<dbReference type="GO" id="GO:0000981">
    <property type="term" value="F:DNA-binding transcription factor activity, RNA polymerase II-specific"/>
    <property type="evidence" value="ECO:0007669"/>
    <property type="project" value="TreeGrafter"/>
</dbReference>
<dbReference type="InterPro" id="IPR036638">
    <property type="entry name" value="HLH_DNA-bd_sf"/>
</dbReference>
<name>A0AAE0QCJ9_9TELE</name>
<dbReference type="CDD" id="cd18925">
    <property type="entry name" value="bHLHzip_TFEC"/>
    <property type="match status" value="1"/>
</dbReference>
<dbReference type="Pfam" id="PF15951">
    <property type="entry name" value="MITF_TFEB_C_3_N"/>
    <property type="match status" value="1"/>
</dbReference>
<proteinExistence type="inferred from homology"/>
<keyword evidence="8" id="KW-0010">Activator</keyword>
<dbReference type="SMART" id="SM00353">
    <property type="entry name" value="HLH"/>
    <property type="match status" value="1"/>
</dbReference>
<dbReference type="GO" id="GO:0005634">
    <property type="term" value="C:nucleus"/>
    <property type="evidence" value="ECO:0007669"/>
    <property type="project" value="UniProtKB-SubCell"/>
</dbReference>
<evidence type="ECO:0000256" key="1">
    <source>
        <dbReference type="ARBA" id="ARBA00004123"/>
    </source>
</evidence>
<sequence length="401" mass="44966">MLFVQNVSFISLKVQCLILTMPLNSQVQNHLENSKYHVQQFQAQQVKQYLTLGTKLAGQAHPHQGQALGTMPVMRNGHMTPVSDNSTPGSPVTLFTIANSHDTEFPVDEVIDDLIGFESGFNDGSLECMEPSIIMQNNLALNSSMMEVYGGDQEHDTRVLAKERQKKDNHNLIERRRRYNINYRIKELGTLIPKSNDPDMRWNKGTILKASVEYIKWLQKEQQHARELESRQKKLEQANRRLLLRIQELEIQARAHGLPCNLGAAELSSNLIKQQQQQQQALSAPAVTPGAQTSLYPQDELNDPDYLQRNSMSVVHTGNEGNSSSSGEHADATSTTFSDPLSHFTDFFSATLKEEQRLDELLMEEALSPFGTDPLLSATSPNASKGSSRRSSFSTDDNDEL</sequence>
<comment type="similarity">
    <text evidence="3">Belongs to the MiT/TFE family.</text>
</comment>
<gene>
    <name evidence="15" type="ORF">QTP70_033235</name>
</gene>
<keyword evidence="13" id="KW-0732">Signal</keyword>
<dbReference type="Gene3D" id="4.10.280.10">
    <property type="entry name" value="Helix-loop-helix DNA-binding domain"/>
    <property type="match status" value="1"/>
</dbReference>
<dbReference type="PANTHER" id="PTHR45776">
    <property type="entry name" value="MIP04163P"/>
    <property type="match status" value="1"/>
</dbReference>
<evidence type="ECO:0000256" key="7">
    <source>
        <dbReference type="ARBA" id="ARBA00023125"/>
    </source>
</evidence>
<feature type="compositionally biased region" description="Low complexity" evidence="12">
    <location>
        <begin position="318"/>
        <end position="327"/>
    </location>
</feature>
<evidence type="ECO:0000256" key="12">
    <source>
        <dbReference type="SAM" id="MobiDB-lite"/>
    </source>
</evidence>
<evidence type="ECO:0000256" key="9">
    <source>
        <dbReference type="ARBA" id="ARBA00023163"/>
    </source>
</evidence>
<dbReference type="GO" id="GO:0000978">
    <property type="term" value="F:RNA polymerase II cis-regulatory region sequence-specific DNA binding"/>
    <property type="evidence" value="ECO:0007669"/>
    <property type="project" value="TreeGrafter"/>
</dbReference>
<evidence type="ECO:0000313" key="15">
    <source>
        <dbReference type="EMBL" id="KAK3518132.1"/>
    </source>
</evidence>
<comment type="caution">
    <text evidence="15">The sequence shown here is derived from an EMBL/GenBank/DDBJ whole genome shotgun (WGS) entry which is preliminary data.</text>
</comment>
<dbReference type="InterPro" id="IPR011598">
    <property type="entry name" value="bHLH_dom"/>
</dbReference>
<keyword evidence="10" id="KW-0539">Nucleus</keyword>
<evidence type="ECO:0000256" key="5">
    <source>
        <dbReference type="ARBA" id="ARBA00022491"/>
    </source>
</evidence>
<dbReference type="InterPro" id="IPR031867">
    <property type="entry name" value="MiT/TFE_N"/>
</dbReference>
<evidence type="ECO:0000256" key="11">
    <source>
        <dbReference type="SAM" id="Coils"/>
    </source>
</evidence>
<evidence type="ECO:0000256" key="4">
    <source>
        <dbReference type="ARBA" id="ARBA00019430"/>
    </source>
</evidence>
<comment type="subcellular location">
    <subcellularLocation>
        <location evidence="2">Cytoplasm</location>
    </subcellularLocation>
    <subcellularLocation>
        <location evidence="1">Nucleus</location>
    </subcellularLocation>
</comment>
<dbReference type="AlphaFoldDB" id="A0AAE0QCJ9"/>
<dbReference type="Pfam" id="PF11851">
    <property type="entry name" value="DUF3371"/>
    <property type="match status" value="1"/>
</dbReference>
<evidence type="ECO:0000256" key="3">
    <source>
        <dbReference type="ARBA" id="ARBA00008289"/>
    </source>
</evidence>
<dbReference type="GO" id="GO:0046983">
    <property type="term" value="F:protein dimerization activity"/>
    <property type="evidence" value="ECO:0007669"/>
    <property type="project" value="InterPro"/>
</dbReference>
<feature type="region of interest" description="Disordered" evidence="12">
    <location>
        <begin position="370"/>
        <end position="401"/>
    </location>
</feature>
<feature type="domain" description="BHLH" evidence="14">
    <location>
        <begin position="165"/>
        <end position="218"/>
    </location>
</feature>